<reference evidence="2" key="1">
    <citation type="submission" date="2020-10" db="EMBL/GenBank/DDBJ databases">
        <authorList>
            <person name="Castelo-Branco R."/>
            <person name="Eusebio N."/>
            <person name="Adriana R."/>
            <person name="Vieira A."/>
            <person name="Brugerolle De Fraissinette N."/>
            <person name="Rezende De Castro R."/>
            <person name="Schneider M.P."/>
            <person name="Vasconcelos V."/>
            <person name="Leao P.N."/>
        </authorList>
    </citation>
    <scope>NUCLEOTIDE SEQUENCE</scope>
    <source>
        <strain evidence="2">LEGE 07157</strain>
    </source>
</reference>
<evidence type="ECO:0000256" key="1">
    <source>
        <dbReference type="SAM" id="Phobius"/>
    </source>
</evidence>
<dbReference type="PANTHER" id="PTHR35733">
    <property type="entry name" value="OS02G0307800 PROTEIN"/>
    <property type="match status" value="1"/>
</dbReference>
<evidence type="ECO:0000313" key="3">
    <source>
        <dbReference type="Proteomes" id="UP000654482"/>
    </source>
</evidence>
<dbReference type="PANTHER" id="PTHR35733:SF1">
    <property type="entry name" value="OS02G0307800 PROTEIN"/>
    <property type="match status" value="1"/>
</dbReference>
<keyword evidence="1" id="KW-0812">Transmembrane</keyword>
<proteinExistence type="predicted"/>
<dbReference type="InterPro" id="IPR021434">
    <property type="entry name" value="DUF3082"/>
</dbReference>
<organism evidence="2 3">
    <name type="scientific">Lusitaniella coriacea LEGE 07157</name>
    <dbReference type="NCBI Taxonomy" id="945747"/>
    <lineage>
        <taxon>Bacteria</taxon>
        <taxon>Bacillati</taxon>
        <taxon>Cyanobacteriota</taxon>
        <taxon>Cyanophyceae</taxon>
        <taxon>Spirulinales</taxon>
        <taxon>Lusitaniellaceae</taxon>
        <taxon>Lusitaniella</taxon>
    </lineage>
</organism>
<keyword evidence="1" id="KW-0472">Membrane</keyword>
<keyword evidence="3" id="KW-1185">Reference proteome</keyword>
<dbReference type="Proteomes" id="UP000654482">
    <property type="component" value="Unassembled WGS sequence"/>
</dbReference>
<accession>A0A8J7AMX6</accession>
<name>A0A8J7AMX6_9CYAN</name>
<comment type="caution">
    <text evidence="2">The sequence shown here is derived from an EMBL/GenBank/DDBJ whole genome shotgun (WGS) entry which is preliminary data.</text>
</comment>
<gene>
    <name evidence="2" type="ORF">IQ249_02705</name>
</gene>
<dbReference type="RefSeq" id="WP_194027890.1">
    <property type="nucleotide sequence ID" value="NZ_JADEWZ010000003.1"/>
</dbReference>
<feature type="transmembrane region" description="Helical" evidence="1">
    <location>
        <begin position="22"/>
        <end position="44"/>
    </location>
</feature>
<keyword evidence="1" id="KW-1133">Transmembrane helix</keyword>
<sequence>MNDPTPPSAAEKVKKSVTFGQCLTGAAISSSLAIALYFLTTSIAQTFAQKPLPTGSAIAQNLSVAVRTLVVGAATLATGLFAVATVGLIALGIQTLWQQRKQTTP</sequence>
<feature type="transmembrane region" description="Helical" evidence="1">
    <location>
        <begin position="64"/>
        <end position="91"/>
    </location>
</feature>
<evidence type="ECO:0000313" key="2">
    <source>
        <dbReference type="EMBL" id="MBE9114798.1"/>
    </source>
</evidence>
<protein>
    <submittedName>
        <fullName evidence="2">DUF3082 domain-containing protein</fullName>
    </submittedName>
</protein>
<dbReference type="Pfam" id="PF11282">
    <property type="entry name" value="DUF3082"/>
    <property type="match status" value="1"/>
</dbReference>
<dbReference type="AlphaFoldDB" id="A0A8J7AMX6"/>
<dbReference type="EMBL" id="JADEWZ010000003">
    <property type="protein sequence ID" value="MBE9114798.1"/>
    <property type="molecule type" value="Genomic_DNA"/>
</dbReference>